<dbReference type="PROSITE" id="PS51063">
    <property type="entry name" value="HTH_CRP_2"/>
    <property type="match status" value="1"/>
</dbReference>
<dbReference type="SUPFAM" id="SSF46785">
    <property type="entry name" value="Winged helix' DNA-binding domain"/>
    <property type="match status" value="1"/>
</dbReference>
<accession>A0A256F1N4</accession>
<evidence type="ECO:0000256" key="2">
    <source>
        <dbReference type="ARBA" id="ARBA00023125"/>
    </source>
</evidence>
<dbReference type="InterPro" id="IPR050397">
    <property type="entry name" value="Env_Response_Regulators"/>
</dbReference>
<dbReference type="NCBIfam" id="NF006901">
    <property type="entry name" value="PRK09392.1"/>
    <property type="match status" value="1"/>
</dbReference>
<dbReference type="AlphaFoldDB" id="A0A256F1N4"/>
<dbReference type="SUPFAM" id="SSF51206">
    <property type="entry name" value="cAMP-binding domain-like"/>
    <property type="match status" value="1"/>
</dbReference>
<comment type="caution">
    <text evidence="6">The sequence shown here is derived from an EMBL/GenBank/DDBJ whole genome shotgun (WGS) entry which is preliminary data.</text>
</comment>
<name>A0A256F1N4_9HYPH</name>
<dbReference type="GO" id="GO:0003677">
    <property type="term" value="F:DNA binding"/>
    <property type="evidence" value="ECO:0007669"/>
    <property type="project" value="UniProtKB-KW"/>
</dbReference>
<keyword evidence="1" id="KW-0805">Transcription regulation</keyword>
<dbReference type="InterPro" id="IPR000595">
    <property type="entry name" value="cNMP-bd_dom"/>
</dbReference>
<dbReference type="SMART" id="SM00100">
    <property type="entry name" value="cNMP"/>
    <property type="match status" value="1"/>
</dbReference>
<dbReference type="CDD" id="cd00038">
    <property type="entry name" value="CAP_ED"/>
    <property type="match status" value="1"/>
</dbReference>
<evidence type="ECO:0000313" key="7">
    <source>
        <dbReference type="Proteomes" id="UP000216478"/>
    </source>
</evidence>
<dbReference type="Gene3D" id="2.60.120.10">
    <property type="entry name" value="Jelly Rolls"/>
    <property type="match status" value="1"/>
</dbReference>
<protein>
    <submittedName>
        <fullName evidence="6">Cyclic nucleotide-binding domain protein</fullName>
    </submittedName>
</protein>
<dbReference type="InterPro" id="IPR036390">
    <property type="entry name" value="WH_DNA-bd_sf"/>
</dbReference>
<dbReference type="InterPro" id="IPR014710">
    <property type="entry name" value="RmlC-like_jellyroll"/>
</dbReference>
<evidence type="ECO:0000259" key="5">
    <source>
        <dbReference type="PROSITE" id="PS51063"/>
    </source>
</evidence>
<dbReference type="Gene3D" id="1.10.10.10">
    <property type="entry name" value="Winged helix-like DNA-binding domain superfamily/Winged helix DNA-binding domain"/>
    <property type="match status" value="1"/>
</dbReference>
<dbReference type="GO" id="GO:0003700">
    <property type="term" value="F:DNA-binding transcription factor activity"/>
    <property type="evidence" value="ECO:0007669"/>
    <property type="project" value="TreeGrafter"/>
</dbReference>
<organism evidence="6 7">
    <name type="scientific">Brucella grignonensis</name>
    <dbReference type="NCBI Taxonomy" id="94627"/>
    <lineage>
        <taxon>Bacteria</taxon>
        <taxon>Pseudomonadati</taxon>
        <taxon>Pseudomonadota</taxon>
        <taxon>Alphaproteobacteria</taxon>
        <taxon>Hyphomicrobiales</taxon>
        <taxon>Brucellaceae</taxon>
        <taxon>Brucella/Ochrobactrum group</taxon>
        <taxon>Brucella</taxon>
    </lineage>
</organism>
<dbReference type="InterPro" id="IPR012318">
    <property type="entry name" value="HTH_CRP"/>
</dbReference>
<dbReference type="PANTHER" id="PTHR24567:SF26">
    <property type="entry name" value="REGULATORY PROTEIN YEIL"/>
    <property type="match status" value="1"/>
</dbReference>
<keyword evidence="2" id="KW-0238">DNA-binding</keyword>
<feature type="domain" description="Cyclic nucleotide-binding" evidence="4">
    <location>
        <begin position="14"/>
        <end position="133"/>
    </location>
</feature>
<dbReference type="InterPro" id="IPR036388">
    <property type="entry name" value="WH-like_DNA-bd_sf"/>
</dbReference>
<evidence type="ECO:0000259" key="4">
    <source>
        <dbReference type="PROSITE" id="PS50042"/>
    </source>
</evidence>
<dbReference type="PANTHER" id="PTHR24567">
    <property type="entry name" value="CRP FAMILY TRANSCRIPTIONAL REGULATORY PROTEIN"/>
    <property type="match status" value="1"/>
</dbReference>
<evidence type="ECO:0000256" key="3">
    <source>
        <dbReference type="ARBA" id="ARBA00023163"/>
    </source>
</evidence>
<dbReference type="Proteomes" id="UP000216478">
    <property type="component" value="Unassembled WGS sequence"/>
</dbReference>
<dbReference type="RefSeq" id="WP_094542094.1">
    <property type="nucleotide sequence ID" value="NZ_JBHEER010000006.1"/>
</dbReference>
<sequence length="253" mass="28152">MRCEDILALKTLPLFLEMQETTFEFLIAPSFAQSFPPRTTLIEENQPSDFLFVVLDGLVLMSARSDEVETALEILRSGDVFILAASLNNDVCLQSAQTLTTARVLMIPSSLVRSMMSEDSGFMQAIVFELARSYRRLVKELKTQKLRNSIQRLANWIVKESLANNGTDVVTIPYEKRILAAYLGMTPENLSRSFANLGAHGVSVQASAVKIIDYEKLKAFASPSPLIDAEEPARDLNKTPADFAKITQQTLDK</sequence>
<evidence type="ECO:0000256" key="1">
    <source>
        <dbReference type="ARBA" id="ARBA00023015"/>
    </source>
</evidence>
<dbReference type="SMART" id="SM00419">
    <property type="entry name" value="HTH_CRP"/>
    <property type="match status" value="1"/>
</dbReference>
<dbReference type="InterPro" id="IPR018490">
    <property type="entry name" value="cNMP-bd_dom_sf"/>
</dbReference>
<reference evidence="6 7" key="1">
    <citation type="submission" date="2017-07" db="EMBL/GenBank/DDBJ databases">
        <title>Phylogenetic study on the rhizospheric bacterium Ochrobactrum sp. A44.</title>
        <authorList>
            <person name="Krzyzanowska D.M."/>
            <person name="Ossowicki A."/>
            <person name="Rajewska M."/>
            <person name="Maciag T."/>
            <person name="Kaczynski Z."/>
            <person name="Czerwicka M."/>
            <person name="Jafra S."/>
        </authorList>
    </citation>
    <scope>NUCLEOTIDE SEQUENCE [LARGE SCALE GENOMIC DNA]</scope>
    <source>
        <strain evidence="6 7">OgA9a</strain>
    </source>
</reference>
<dbReference type="EMBL" id="NNRL01000165">
    <property type="protein sequence ID" value="OYR08769.1"/>
    <property type="molecule type" value="Genomic_DNA"/>
</dbReference>
<dbReference type="PROSITE" id="PS50042">
    <property type="entry name" value="CNMP_BINDING_3"/>
    <property type="match status" value="1"/>
</dbReference>
<dbReference type="OrthoDB" id="190787at2"/>
<feature type="domain" description="HTH crp-type" evidence="5">
    <location>
        <begin position="147"/>
        <end position="215"/>
    </location>
</feature>
<dbReference type="Pfam" id="PF13545">
    <property type="entry name" value="HTH_Crp_2"/>
    <property type="match status" value="1"/>
</dbReference>
<dbReference type="Pfam" id="PF00027">
    <property type="entry name" value="cNMP_binding"/>
    <property type="match status" value="1"/>
</dbReference>
<dbReference type="GO" id="GO:0005829">
    <property type="term" value="C:cytosol"/>
    <property type="evidence" value="ECO:0007669"/>
    <property type="project" value="TreeGrafter"/>
</dbReference>
<evidence type="ECO:0000313" key="6">
    <source>
        <dbReference type="EMBL" id="OYR08769.1"/>
    </source>
</evidence>
<proteinExistence type="predicted"/>
<keyword evidence="3" id="KW-0804">Transcription</keyword>
<keyword evidence="7" id="KW-1185">Reference proteome</keyword>
<gene>
    <name evidence="6" type="ORF">CEV33_2978</name>
</gene>